<protein>
    <submittedName>
        <fullName evidence="8">Sigma-70 family RNA polymerase sigma factor</fullName>
    </submittedName>
</protein>
<dbReference type="Pfam" id="PF04545">
    <property type="entry name" value="Sigma70_r4"/>
    <property type="match status" value="1"/>
</dbReference>
<proteinExistence type="predicted"/>
<evidence type="ECO:0000313" key="9">
    <source>
        <dbReference type="Proteomes" id="UP000487350"/>
    </source>
</evidence>
<dbReference type="Pfam" id="PF04542">
    <property type="entry name" value="Sigma70_r2"/>
    <property type="match status" value="1"/>
</dbReference>
<dbReference type="InterPro" id="IPR013324">
    <property type="entry name" value="RNA_pol_sigma_r3/r4-like"/>
</dbReference>
<evidence type="ECO:0000256" key="2">
    <source>
        <dbReference type="ARBA" id="ARBA00023082"/>
    </source>
</evidence>
<dbReference type="SUPFAM" id="SSF88659">
    <property type="entry name" value="Sigma3 and sigma4 domains of RNA polymerase sigma factors"/>
    <property type="match status" value="1"/>
</dbReference>
<keyword evidence="3" id="KW-0238">DNA-binding</keyword>
<dbReference type="Gene3D" id="1.20.140.160">
    <property type="match status" value="1"/>
</dbReference>
<evidence type="ECO:0000313" key="8">
    <source>
        <dbReference type="EMBL" id="MRD48674.1"/>
    </source>
</evidence>
<evidence type="ECO:0000256" key="5">
    <source>
        <dbReference type="SAM" id="MobiDB-lite"/>
    </source>
</evidence>
<keyword evidence="4" id="KW-0804">Transcription</keyword>
<dbReference type="SUPFAM" id="SSF88946">
    <property type="entry name" value="Sigma2 domain of RNA polymerase sigma factors"/>
    <property type="match status" value="1"/>
</dbReference>
<evidence type="ECO:0000256" key="4">
    <source>
        <dbReference type="ARBA" id="ARBA00023163"/>
    </source>
</evidence>
<feature type="domain" description="RNA polymerase sigma-70 region 4" evidence="7">
    <location>
        <begin position="190"/>
        <end position="237"/>
    </location>
</feature>
<keyword evidence="2" id="KW-0731">Sigma factor</keyword>
<name>A0A844AX86_9BURK</name>
<dbReference type="EMBL" id="WJBU01000015">
    <property type="protein sequence ID" value="MRD48674.1"/>
    <property type="molecule type" value="Genomic_DNA"/>
</dbReference>
<feature type="region of interest" description="Disordered" evidence="5">
    <location>
        <begin position="113"/>
        <end position="132"/>
    </location>
</feature>
<organism evidence="8 9">
    <name type="scientific">Caenimonas koreensis DSM 17982</name>
    <dbReference type="NCBI Taxonomy" id="1121255"/>
    <lineage>
        <taxon>Bacteria</taxon>
        <taxon>Pseudomonadati</taxon>
        <taxon>Pseudomonadota</taxon>
        <taxon>Betaproteobacteria</taxon>
        <taxon>Burkholderiales</taxon>
        <taxon>Comamonadaceae</taxon>
        <taxon>Caenimonas</taxon>
    </lineage>
</organism>
<dbReference type="CDD" id="cd06171">
    <property type="entry name" value="Sigma70_r4"/>
    <property type="match status" value="1"/>
</dbReference>
<dbReference type="AlphaFoldDB" id="A0A844AX86"/>
<comment type="caution">
    <text evidence="8">The sequence shown here is derived from an EMBL/GenBank/DDBJ whole genome shotgun (WGS) entry which is preliminary data.</text>
</comment>
<keyword evidence="9" id="KW-1185">Reference proteome</keyword>
<dbReference type="RefSeq" id="WP_153586001.1">
    <property type="nucleotide sequence ID" value="NZ_WJBU01000015.1"/>
</dbReference>
<dbReference type="PRINTS" id="PR00046">
    <property type="entry name" value="SIGMA70FCT"/>
</dbReference>
<dbReference type="InterPro" id="IPR013325">
    <property type="entry name" value="RNA_pol_sigma_r2"/>
</dbReference>
<dbReference type="OrthoDB" id="8481770at2"/>
<gene>
    <name evidence="8" type="ORF">GHT07_15400</name>
</gene>
<dbReference type="PANTHER" id="PTHR30385">
    <property type="entry name" value="SIGMA FACTOR F FLAGELLAR"/>
    <property type="match status" value="1"/>
</dbReference>
<dbReference type="GO" id="GO:0006352">
    <property type="term" value="P:DNA-templated transcription initiation"/>
    <property type="evidence" value="ECO:0007669"/>
    <property type="project" value="InterPro"/>
</dbReference>
<dbReference type="GO" id="GO:0016987">
    <property type="term" value="F:sigma factor activity"/>
    <property type="evidence" value="ECO:0007669"/>
    <property type="project" value="UniProtKB-KW"/>
</dbReference>
<reference evidence="8 9" key="1">
    <citation type="submission" date="2019-11" db="EMBL/GenBank/DDBJ databases">
        <title>Caenimonas koreensis gen. nov., sp. nov., isolated from activated sludge.</title>
        <authorList>
            <person name="Seung H.R."/>
        </authorList>
    </citation>
    <scope>NUCLEOTIDE SEQUENCE [LARGE SCALE GENOMIC DNA]</scope>
    <source>
        <strain evidence="8 9">EMB320</strain>
    </source>
</reference>
<dbReference type="NCBIfam" id="TIGR02937">
    <property type="entry name" value="sigma70-ECF"/>
    <property type="match status" value="1"/>
</dbReference>
<dbReference type="GO" id="GO:0003677">
    <property type="term" value="F:DNA binding"/>
    <property type="evidence" value="ECO:0007669"/>
    <property type="project" value="UniProtKB-KW"/>
</dbReference>
<dbReference type="Gene3D" id="1.10.1740.10">
    <property type="match status" value="1"/>
</dbReference>
<feature type="domain" description="RNA polymerase sigma-70 region 2" evidence="6">
    <location>
        <begin position="28"/>
        <end position="96"/>
    </location>
</feature>
<dbReference type="InterPro" id="IPR000943">
    <property type="entry name" value="RNA_pol_sigma70"/>
</dbReference>
<accession>A0A844AX86</accession>
<keyword evidence="1" id="KW-0805">Transcription regulation</keyword>
<evidence type="ECO:0000256" key="1">
    <source>
        <dbReference type="ARBA" id="ARBA00023015"/>
    </source>
</evidence>
<dbReference type="Proteomes" id="UP000487350">
    <property type="component" value="Unassembled WGS sequence"/>
</dbReference>
<evidence type="ECO:0000259" key="6">
    <source>
        <dbReference type="Pfam" id="PF04542"/>
    </source>
</evidence>
<sequence>MEPSESALWRQFREHGDSAAREALLAMHLPYAKVVAAAYFGKRIDNDVPFEDYRQMASLALIEALERFDPAVGVMFKTYAARYMHGAILDGLQRANEKHEQLAARRRLLAQRRASLRGADDSQGARKTATRRRTPEQALAYVAEVGIGFAIAWLLDGTGMVQPPQEAIVMPAYCSMELRQLRERIVELVQTLPAGECRVIQAHYFQAMGFEEVANLMGLSRSRISQLHRQGLMRLKESLHEHLGMDVSA</sequence>
<evidence type="ECO:0000256" key="3">
    <source>
        <dbReference type="ARBA" id="ARBA00023125"/>
    </source>
</evidence>
<dbReference type="InterPro" id="IPR014284">
    <property type="entry name" value="RNA_pol_sigma-70_dom"/>
</dbReference>
<evidence type="ECO:0000259" key="7">
    <source>
        <dbReference type="Pfam" id="PF04545"/>
    </source>
</evidence>
<dbReference type="InterPro" id="IPR007627">
    <property type="entry name" value="RNA_pol_sigma70_r2"/>
</dbReference>
<dbReference type="InterPro" id="IPR007630">
    <property type="entry name" value="RNA_pol_sigma70_r4"/>
</dbReference>